<feature type="region of interest" description="Disordered" evidence="1">
    <location>
        <begin position="83"/>
        <end position="108"/>
    </location>
</feature>
<dbReference type="InterPro" id="IPR012337">
    <property type="entry name" value="RNaseH-like_sf"/>
</dbReference>
<feature type="region of interest" description="Disordered" evidence="1">
    <location>
        <begin position="265"/>
        <end position="285"/>
    </location>
</feature>
<dbReference type="InterPro" id="IPR001584">
    <property type="entry name" value="Integrase_cat-core"/>
</dbReference>
<evidence type="ECO:0000259" key="2">
    <source>
        <dbReference type="Pfam" id="PF13683"/>
    </source>
</evidence>
<accession>A0A7W7S0P9</accession>
<evidence type="ECO:0000313" key="4">
    <source>
        <dbReference type="Proteomes" id="UP000534286"/>
    </source>
</evidence>
<feature type="region of interest" description="Disordered" evidence="1">
    <location>
        <begin position="223"/>
        <end position="246"/>
    </location>
</feature>
<proteinExistence type="predicted"/>
<comment type="caution">
    <text evidence="3">The sequence shown here is derived from an EMBL/GenBank/DDBJ whole genome shotgun (WGS) entry which is preliminary data.</text>
</comment>
<dbReference type="Proteomes" id="UP000534286">
    <property type="component" value="Unassembled WGS sequence"/>
</dbReference>
<protein>
    <recommendedName>
        <fullName evidence="2">Integrase catalytic domain-containing protein</fullName>
    </recommendedName>
</protein>
<dbReference type="AlphaFoldDB" id="A0A7W7S0P9"/>
<dbReference type="EMBL" id="JACHJU010000002">
    <property type="protein sequence ID" value="MBB4941748.1"/>
    <property type="molecule type" value="Genomic_DNA"/>
</dbReference>
<sequence>MIFSTVDWCCGWPRRIRAGGTAGFRRSCLDWATVTPPRAPKANSICERVIGTLRRELLDHVLVYNEAHALALLSDYRDHYNEHRPHQARQHLPPGGMTKPATSDDRDALHVRRRPASVPAVGGRTDRSVCEAAGGCPGAGGTVSLSTIGGASVLRVQSGATIRRWPCRCLPRRTSGGRGSAWCGRGWRGALGFGRFWSPVGRGVWSVGGNAGTEGRSLGTVKISQGRKRRRPGLGFMSPGRRRFQSPLSAARVAELIETGLLPAGPRDVSPCAGSGGRSAGRTSP</sequence>
<dbReference type="RefSeq" id="WP_184757750.1">
    <property type="nucleotide sequence ID" value="NZ_BAABEK010000064.1"/>
</dbReference>
<organism evidence="3 4">
    <name type="scientific">Streptosporangium album</name>
    <dbReference type="NCBI Taxonomy" id="47479"/>
    <lineage>
        <taxon>Bacteria</taxon>
        <taxon>Bacillati</taxon>
        <taxon>Actinomycetota</taxon>
        <taxon>Actinomycetes</taxon>
        <taxon>Streptosporangiales</taxon>
        <taxon>Streptosporangiaceae</taxon>
        <taxon>Streptosporangium</taxon>
    </lineage>
</organism>
<evidence type="ECO:0000256" key="1">
    <source>
        <dbReference type="SAM" id="MobiDB-lite"/>
    </source>
</evidence>
<dbReference type="Pfam" id="PF13683">
    <property type="entry name" value="rve_3"/>
    <property type="match status" value="1"/>
</dbReference>
<name>A0A7W7S0P9_9ACTN</name>
<dbReference type="GO" id="GO:0015074">
    <property type="term" value="P:DNA integration"/>
    <property type="evidence" value="ECO:0007669"/>
    <property type="project" value="InterPro"/>
</dbReference>
<gene>
    <name evidence="3" type="ORF">FHR32_006125</name>
</gene>
<reference evidence="3 4" key="1">
    <citation type="submission" date="2020-08" db="EMBL/GenBank/DDBJ databases">
        <title>Sequencing the genomes of 1000 actinobacteria strains.</title>
        <authorList>
            <person name="Klenk H.-P."/>
        </authorList>
    </citation>
    <scope>NUCLEOTIDE SEQUENCE [LARGE SCALE GENOMIC DNA]</scope>
    <source>
        <strain evidence="3 4">DSM 43023</strain>
    </source>
</reference>
<evidence type="ECO:0000313" key="3">
    <source>
        <dbReference type="EMBL" id="MBB4941748.1"/>
    </source>
</evidence>
<keyword evidence="4" id="KW-1185">Reference proteome</keyword>
<feature type="domain" description="Integrase catalytic" evidence="2">
    <location>
        <begin position="34"/>
        <end position="94"/>
    </location>
</feature>
<dbReference type="SUPFAM" id="SSF53098">
    <property type="entry name" value="Ribonuclease H-like"/>
    <property type="match status" value="1"/>
</dbReference>